<keyword evidence="1" id="KW-1133">Transmembrane helix</keyword>
<keyword evidence="3" id="KW-1185">Reference proteome</keyword>
<evidence type="ECO:0000313" key="3">
    <source>
        <dbReference type="Proteomes" id="UP000265520"/>
    </source>
</evidence>
<sequence>MRTSSVVNSMLQPPCYKCSRAAPGCYKACSMGGLSVAAIAVKIVAVAASIAPYLIMRLKVPKIP</sequence>
<dbReference type="Proteomes" id="UP000265520">
    <property type="component" value="Unassembled WGS sequence"/>
</dbReference>
<evidence type="ECO:0000256" key="1">
    <source>
        <dbReference type="SAM" id="Phobius"/>
    </source>
</evidence>
<comment type="caution">
    <text evidence="2">The sequence shown here is derived from an EMBL/GenBank/DDBJ whole genome shotgun (WGS) entry which is preliminary data.</text>
</comment>
<proteinExistence type="predicted"/>
<dbReference type="AlphaFoldDB" id="A0A392NCE0"/>
<organism evidence="2 3">
    <name type="scientific">Trifolium medium</name>
    <dbReference type="NCBI Taxonomy" id="97028"/>
    <lineage>
        <taxon>Eukaryota</taxon>
        <taxon>Viridiplantae</taxon>
        <taxon>Streptophyta</taxon>
        <taxon>Embryophyta</taxon>
        <taxon>Tracheophyta</taxon>
        <taxon>Spermatophyta</taxon>
        <taxon>Magnoliopsida</taxon>
        <taxon>eudicotyledons</taxon>
        <taxon>Gunneridae</taxon>
        <taxon>Pentapetalae</taxon>
        <taxon>rosids</taxon>
        <taxon>fabids</taxon>
        <taxon>Fabales</taxon>
        <taxon>Fabaceae</taxon>
        <taxon>Papilionoideae</taxon>
        <taxon>50 kb inversion clade</taxon>
        <taxon>NPAAA clade</taxon>
        <taxon>Hologalegina</taxon>
        <taxon>IRL clade</taxon>
        <taxon>Trifolieae</taxon>
        <taxon>Trifolium</taxon>
    </lineage>
</organism>
<evidence type="ECO:0000313" key="2">
    <source>
        <dbReference type="EMBL" id="MCH97526.1"/>
    </source>
</evidence>
<gene>
    <name evidence="2" type="ORF">A2U01_0018521</name>
</gene>
<keyword evidence="1" id="KW-0812">Transmembrane</keyword>
<reference evidence="2 3" key="1">
    <citation type="journal article" date="2018" name="Front. Plant Sci.">
        <title>Red Clover (Trifolium pratense) and Zigzag Clover (T. medium) - A Picture of Genomic Similarities and Differences.</title>
        <authorList>
            <person name="Dluhosova J."/>
            <person name="Istvanek J."/>
            <person name="Nedelnik J."/>
            <person name="Repkova J."/>
        </authorList>
    </citation>
    <scope>NUCLEOTIDE SEQUENCE [LARGE SCALE GENOMIC DNA]</scope>
    <source>
        <strain evidence="3">cv. 10/8</strain>
        <tissue evidence="2">Leaf</tissue>
    </source>
</reference>
<protein>
    <submittedName>
        <fullName evidence="2">Uncharacterized protein</fullName>
    </submittedName>
</protein>
<keyword evidence="1" id="KW-0472">Membrane</keyword>
<dbReference type="EMBL" id="LXQA010035172">
    <property type="protein sequence ID" value="MCH97526.1"/>
    <property type="molecule type" value="Genomic_DNA"/>
</dbReference>
<name>A0A392NCE0_9FABA</name>
<feature type="transmembrane region" description="Helical" evidence="1">
    <location>
        <begin position="36"/>
        <end position="55"/>
    </location>
</feature>
<accession>A0A392NCE0</accession>